<evidence type="ECO:0000313" key="3">
    <source>
        <dbReference type="Proteomes" id="UP000076079"/>
    </source>
</evidence>
<dbReference type="InterPro" id="IPR055259">
    <property type="entry name" value="YkvP/CgeB_Glyco_trans-like"/>
</dbReference>
<dbReference type="EMBL" id="CP015136">
    <property type="protein sequence ID" value="AMY09713.1"/>
    <property type="molecule type" value="Genomic_DNA"/>
</dbReference>
<dbReference type="Gene3D" id="3.40.50.2000">
    <property type="entry name" value="Glycogen Phosphorylase B"/>
    <property type="match status" value="1"/>
</dbReference>
<dbReference type="Proteomes" id="UP000076079">
    <property type="component" value="Chromosome"/>
</dbReference>
<reference evidence="3" key="2">
    <citation type="submission" date="2016-04" db="EMBL/GenBank/DDBJ databases">
        <title>First Complete Genome Sequence of a Subdivision 6 Acidobacterium.</title>
        <authorList>
            <person name="Huang S."/>
            <person name="Vieira S."/>
            <person name="Bunk B."/>
            <person name="Riedel T."/>
            <person name="Sproeer C."/>
            <person name="Overmann J."/>
        </authorList>
    </citation>
    <scope>NUCLEOTIDE SEQUENCE [LARGE SCALE GENOMIC DNA]</scope>
    <source>
        <strain evidence="3">DSM 100886 HEG_-6_39</strain>
    </source>
</reference>
<dbReference type="SUPFAM" id="SSF53756">
    <property type="entry name" value="UDP-Glycosyltransferase/glycogen phosphorylase"/>
    <property type="match status" value="1"/>
</dbReference>
<evidence type="ECO:0000313" key="2">
    <source>
        <dbReference type="EMBL" id="AMY09713.1"/>
    </source>
</evidence>
<sequence>MVARDGHNIGATDVVLALRARGWDDMRVVGAITQRSFARFVAFDLAVAARRMGWAVHWIDFDALTQELAGSPRDAWIATLARVTDEVRAFAPDVVFSYGVEAILPPFPDVLPEEPWRLADAARAPVACFFYDFGAPLDRPVDATTAPYVERLQRQDIRVFCWDRHAVADLVRFGVAVEYLPMAVNDAMCHPPPAAATRDLPIVFSGGPNAERVTTLRSLAPAGLSVYGYDEPGWTADPVLAACYRGFVPERDRLRAIYQRAQTTLNVTRAHGRASLNMRVFEAMACGCLVVTDQAEEAAALFSPGEDLVTVPPGTAPDAVVTHYLADTAARTRIAARGARVVREAHTYVHRLESITPCLEAFTTETRAWTFWEQFIIADPGKALRFVAALRADRALLREDLWHVADTTAHIRLGRWGAARRSLDEARRCNPGLRRLQGLEAELTSQERTEE</sequence>
<proteinExistence type="predicted"/>
<organism evidence="2 3">
    <name type="scientific">Luteitalea pratensis</name>
    <dbReference type="NCBI Taxonomy" id="1855912"/>
    <lineage>
        <taxon>Bacteria</taxon>
        <taxon>Pseudomonadati</taxon>
        <taxon>Acidobacteriota</taxon>
        <taxon>Vicinamibacteria</taxon>
        <taxon>Vicinamibacterales</taxon>
        <taxon>Vicinamibacteraceae</taxon>
        <taxon>Luteitalea</taxon>
    </lineage>
</organism>
<dbReference type="RefSeq" id="WP_157899199.1">
    <property type="nucleotide sequence ID" value="NZ_CP015136.1"/>
</dbReference>
<dbReference type="AlphaFoldDB" id="A0A143PNB9"/>
<dbReference type="STRING" id="1855912.LuPra_02937"/>
<protein>
    <recommendedName>
        <fullName evidence="1">Spore protein YkvP/CgeB glycosyl transferase-like domain-containing protein</fullName>
    </recommendedName>
</protein>
<accession>A0A143PNB9</accession>
<dbReference type="Pfam" id="PF13524">
    <property type="entry name" value="Glyco_trans_1_2"/>
    <property type="match status" value="1"/>
</dbReference>
<keyword evidence="3" id="KW-1185">Reference proteome</keyword>
<evidence type="ECO:0000259" key="1">
    <source>
        <dbReference type="Pfam" id="PF13524"/>
    </source>
</evidence>
<gene>
    <name evidence="2" type="ORF">LuPra_02937</name>
</gene>
<dbReference type="KEGG" id="abac:LuPra_02937"/>
<reference evidence="2 3" key="1">
    <citation type="journal article" date="2016" name="Genome Announc.">
        <title>First Complete Genome Sequence of a Subdivision 6 Acidobacterium Strain.</title>
        <authorList>
            <person name="Huang S."/>
            <person name="Vieira S."/>
            <person name="Bunk B."/>
            <person name="Riedel T."/>
            <person name="Sproer C."/>
            <person name="Overmann J."/>
        </authorList>
    </citation>
    <scope>NUCLEOTIDE SEQUENCE [LARGE SCALE GENOMIC DNA]</scope>
    <source>
        <strain evidence="3">DSM 100886 HEG_-6_39</strain>
    </source>
</reference>
<name>A0A143PNB9_LUTPR</name>
<dbReference type="OrthoDB" id="505636at2"/>
<feature type="domain" description="Spore protein YkvP/CgeB glycosyl transferase-like" evidence="1">
    <location>
        <begin position="222"/>
        <end position="355"/>
    </location>
</feature>